<evidence type="ECO:0008006" key="3">
    <source>
        <dbReference type="Google" id="ProtNLM"/>
    </source>
</evidence>
<evidence type="ECO:0000313" key="2">
    <source>
        <dbReference type="Proteomes" id="UP001230685"/>
    </source>
</evidence>
<dbReference type="InterPro" id="IPR027417">
    <property type="entry name" value="P-loop_NTPase"/>
</dbReference>
<protein>
    <recommendedName>
        <fullName evidence="3">AAA+ ATPase domain-containing protein</fullName>
    </recommendedName>
</protein>
<accession>A0ABT9ELC1</accession>
<sequence>MSRKASAEQKSSVFARVVRQLLDDTAFYTRVQWSQYLGISTPALSQWTNDRTVPRADLLRMVVDLLRTRGGVAAGEALVALEAIMDQPAESISPIGTRFAPSLRDYLAVRSLGEVGESLRHLPLAEQIAVLRDGAMGVPFADPKVEASSADLRTSSDDAERLPPLWRTPRLVRTRGPRERERRVLMNEFDELRRILLVGAPGSGKSSLLDFLQRERPRWRKAKRTSLRHHPIDGLEDWLAGLGARDPDLPLIIDGFDELPREHRAQAASLLGRYADRAGEPSILVASRPVAELDRFELFDRISIAPLSDVDLVAEVTHSSLASRDPVGAERFLCHLSERDSLRSAVRSPLFLQIAWSLFERNAVTPFHEGAVIREYMHMLFERDNRHGFSRVREPWATSHNLLSILGEVALKLLSHRQSSFDEDALASWIGHSSWNVPTGKLLDLWLVHGLLNEQDGRYSFTHRIVEDYLAARYAVASSASALDYLSDDPAGASSRGAIRLACSLTSDATPLLETFTRRSVKHAADYTLLAQMLAQPIAAKPQTIEDSCRALVGWLEDSTSEWKVIGDEGHPSSEPAKWLVCAQVGHATGVNAVSETLRAIHQARSGPACVPLKAYLSEAKSSFLPIFSEALEVEGRLKVDVGLADAPRRAARVAVEALHLA</sequence>
<evidence type="ECO:0000313" key="1">
    <source>
        <dbReference type="EMBL" id="MDP1027767.1"/>
    </source>
</evidence>
<dbReference type="SUPFAM" id="SSF52540">
    <property type="entry name" value="P-loop containing nucleoside triphosphate hydrolases"/>
    <property type="match status" value="1"/>
</dbReference>
<dbReference type="Proteomes" id="UP001230685">
    <property type="component" value="Unassembled WGS sequence"/>
</dbReference>
<dbReference type="RefSeq" id="WP_305173477.1">
    <property type="nucleotide sequence ID" value="NZ_JAUUDS010000005.1"/>
</dbReference>
<comment type="caution">
    <text evidence="1">The sequence shown here is derived from an EMBL/GenBank/DDBJ whole genome shotgun (WGS) entry which is preliminary data.</text>
</comment>
<name>A0ABT9ELC1_9SPHN</name>
<proteinExistence type="predicted"/>
<gene>
    <name evidence="1" type="ORF">Q5H91_11120</name>
</gene>
<reference evidence="1 2" key="1">
    <citation type="submission" date="2023-07" db="EMBL/GenBank/DDBJ databases">
        <authorList>
            <person name="Kim M.K."/>
        </authorList>
    </citation>
    <scope>NUCLEOTIDE SEQUENCE [LARGE SCALE GENOMIC DNA]</scope>
    <source>
        <strain evidence="1 2">KR1UV-12</strain>
    </source>
</reference>
<organism evidence="1 2">
    <name type="scientific">Sphingomonas aurea</name>
    <dbReference type="NCBI Taxonomy" id="3063994"/>
    <lineage>
        <taxon>Bacteria</taxon>
        <taxon>Pseudomonadati</taxon>
        <taxon>Pseudomonadota</taxon>
        <taxon>Alphaproteobacteria</taxon>
        <taxon>Sphingomonadales</taxon>
        <taxon>Sphingomonadaceae</taxon>
        <taxon>Sphingomonas</taxon>
    </lineage>
</organism>
<keyword evidence="2" id="KW-1185">Reference proteome</keyword>
<dbReference type="EMBL" id="JAUUDS010000005">
    <property type="protein sequence ID" value="MDP1027767.1"/>
    <property type="molecule type" value="Genomic_DNA"/>
</dbReference>